<name>A0A6J4QUA2_9ACTN</name>
<proteinExistence type="predicted"/>
<accession>A0A6J4QUA2</accession>
<protein>
    <submittedName>
        <fullName evidence="1">Uncharacterized protein</fullName>
    </submittedName>
</protein>
<sequence>MEELDLAVSEPLVCCVLALDDREGYKSRLLEDVGASCVRSAPAD</sequence>
<evidence type="ECO:0000313" key="1">
    <source>
        <dbReference type="EMBL" id="CAA9455144.1"/>
    </source>
</evidence>
<organism evidence="1">
    <name type="scientific">uncultured Rubrobacteraceae bacterium</name>
    <dbReference type="NCBI Taxonomy" id="349277"/>
    <lineage>
        <taxon>Bacteria</taxon>
        <taxon>Bacillati</taxon>
        <taxon>Actinomycetota</taxon>
        <taxon>Rubrobacteria</taxon>
        <taxon>Rubrobacterales</taxon>
        <taxon>Rubrobacteraceae</taxon>
        <taxon>environmental samples</taxon>
    </lineage>
</organism>
<dbReference type="AlphaFoldDB" id="A0A6J4QUA2"/>
<dbReference type="EMBL" id="CADCVG010000061">
    <property type="protein sequence ID" value="CAA9455144.1"/>
    <property type="molecule type" value="Genomic_DNA"/>
</dbReference>
<reference evidence="1" key="1">
    <citation type="submission" date="2020-02" db="EMBL/GenBank/DDBJ databases">
        <authorList>
            <person name="Meier V. D."/>
        </authorList>
    </citation>
    <scope>NUCLEOTIDE SEQUENCE</scope>
    <source>
        <strain evidence="1">AVDCRST_MAG14</strain>
    </source>
</reference>
<gene>
    <name evidence="1" type="ORF">AVDCRST_MAG14-1498</name>
</gene>